<organism evidence="1 2">
    <name type="scientific">Thiomicrorhabdus heinhorstiae</name>
    <dbReference type="NCBI Taxonomy" id="2748010"/>
    <lineage>
        <taxon>Bacteria</taxon>
        <taxon>Pseudomonadati</taxon>
        <taxon>Pseudomonadota</taxon>
        <taxon>Gammaproteobacteria</taxon>
        <taxon>Thiotrichales</taxon>
        <taxon>Piscirickettsiaceae</taxon>
        <taxon>Thiomicrorhabdus</taxon>
    </lineage>
</organism>
<comment type="caution">
    <text evidence="1">The sequence shown here is derived from an EMBL/GenBank/DDBJ whole genome shotgun (WGS) entry which is preliminary data.</text>
</comment>
<keyword evidence="2" id="KW-1185">Reference proteome</keyword>
<proteinExistence type="predicted"/>
<accession>A0ABS0BTC8</accession>
<sequence>MRFLNILLITAPILLTGCSSGFYVYDNESEIGCNASNPWKKCGGIPFREQKLFAVTRTVTFKVSEKFKDKAEAIRICNQSVSEEVPMYLPLGKQRYIHYEKPIMGSSNFTVQFDRTGSLLGLSVASDSSQIAKAALNTTGTVASAVIGALPAYVAAKGLADGIGSVTDSLNIINGKIDFIEGKIAPLLKDKEVINFVKERNKKSSFLNSGESDLEKSGKSSKVKQFIEYDKQLDTYKKIEESLITLLQKQSDAQLRTIYCEIDKVELDKNIKAISEN</sequence>
<dbReference type="EMBL" id="JACBGI020000002">
    <property type="protein sequence ID" value="MBF6057102.1"/>
    <property type="molecule type" value="Genomic_DNA"/>
</dbReference>
<dbReference type="RefSeq" id="WP_194947471.1">
    <property type="nucleotide sequence ID" value="NZ_JACBGI020000002.1"/>
</dbReference>
<gene>
    <name evidence="1" type="ORF">H8792_001985</name>
</gene>
<dbReference type="Proteomes" id="UP001193680">
    <property type="component" value="Unassembled WGS sequence"/>
</dbReference>
<protein>
    <recommendedName>
        <fullName evidence="3">Lipoprotein</fullName>
    </recommendedName>
</protein>
<evidence type="ECO:0000313" key="2">
    <source>
        <dbReference type="Proteomes" id="UP001193680"/>
    </source>
</evidence>
<evidence type="ECO:0008006" key="3">
    <source>
        <dbReference type="Google" id="ProtNLM"/>
    </source>
</evidence>
<reference evidence="1 2" key="1">
    <citation type="submission" date="2020-11" db="EMBL/GenBank/DDBJ databases">
        <title>Sulfur oxidizing isolate from Hospital Hole Sinkhole.</title>
        <authorList>
            <person name="Scott K.M."/>
        </authorList>
    </citation>
    <scope>NUCLEOTIDE SEQUENCE [LARGE SCALE GENOMIC DNA]</scope>
    <source>
        <strain evidence="1 2">HH1</strain>
    </source>
</reference>
<evidence type="ECO:0000313" key="1">
    <source>
        <dbReference type="EMBL" id="MBF6057102.1"/>
    </source>
</evidence>
<dbReference type="PROSITE" id="PS51257">
    <property type="entry name" value="PROKAR_LIPOPROTEIN"/>
    <property type="match status" value="1"/>
</dbReference>
<name>A0ABS0BTC8_9GAMM</name>